<sequence length="466" mass="49965">MKLAYWLLPGLRIKRWLLVFAAGLYLVALGGAMAAGADLWAAAEGWLRRQLVAATGRFVPEPWPGLAVMTVGGGLALAAIYRLLRVVAELLTPPGGANGGATDRLVLRRRLERGPRVVAIGGGTGLSVLLRGLKEYTGNVTAIVTVTDDGGSSGRLRGELGILPPGDIRNCLVALADAEPLMARLFQHRFTQGTLAGHSLGNLFIGALAELLGDFEQAVYESSKVLAVRGRVLPSTLTPVTLVARMADGRVVRGETAIASDPAAIDRIWLDPPGVEPPPAAVEAIEAADLIVLGPGSLYTSILPNLLIPGIRDAVRRSRAVKVLVVNAMTQPGETTGFTAADHARALIEAVGPGLFHHVLVNVQQPAPALLQRYREQDQEPVRLDRERLRQLGLQVHTAQLLAADDLIRHDPQRLARALLRVLLAARPRVNPRRRLDFFLLSERLWREETASDEPAQAARDAAPGG</sequence>
<organism evidence="4 5">
    <name type="scientific">Thermaerobacter composti</name>
    <dbReference type="NCBI Taxonomy" id="554949"/>
    <lineage>
        <taxon>Bacteria</taxon>
        <taxon>Bacillati</taxon>
        <taxon>Bacillota</taxon>
        <taxon>Clostridia</taxon>
        <taxon>Eubacteriales</taxon>
        <taxon>Clostridiales Family XVII. Incertae Sedis</taxon>
        <taxon>Thermaerobacter</taxon>
    </lineage>
</organism>
<reference evidence="4 5" key="1">
    <citation type="submission" date="2023-08" db="EMBL/GenBank/DDBJ databases">
        <title>Genome sequence of Thermaerobacter compostii strain Ins1, a spore-forming filamentous bacterium isolated from a deep geothermal reservoir.</title>
        <authorList>
            <person name="Bregnard D."/>
            <person name="Gonzalez D."/>
            <person name="Junier P."/>
        </authorList>
    </citation>
    <scope>NUCLEOTIDE SEQUENCE [LARGE SCALE GENOMIC DNA]</scope>
    <source>
        <strain evidence="4 5">Ins1</strain>
    </source>
</reference>
<protein>
    <recommendedName>
        <fullName evidence="2">Putative gluconeogenesis factor</fullName>
    </recommendedName>
</protein>
<feature type="transmembrane region" description="Helical" evidence="3">
    <location>
        <begin position="65"/>
        <end position="84"/>
    </location>
</feature>
<dbReference type="Gene3D" id="3.40.50.10680">
    <property type="entry name" value="CofD-like domains"/>
    <property type="match status" value="1"/>
</dbReference>
<dbReference type="InterPro" id="IPR002882">
    <property type="entry name" value="CofD"/>
</dbReference>
<evidence type="ECO:0000313" key="5">
    <source>
        <dbReference type="Proteomes" id="UP001304683"/>
    </source>
</evidence>
<keyword evidence="5" id="KW-1185">Reference proteome</keyword>
<keyword evidence="3" id="KW-0472">Membrane</keyword>
<dbReference type="RefSeq" id="WP_318750844.1">
    <property type="nucleotide sequence ID" value="NZ_CP132508.1"/>
</dbReference>
<gene>
    <name evidence="4" type="ORF">Q5761_01000</name>
</gene>
<name>A0ABZ0QSB7_9FIRM</name>
<dbReference type="CDD" id="cd07187">
    <property type="entry name" value="YvcK_like"/>
    <property type="match status" value="1"/>
</dbReference>
<keyword evidence="3" id="KW-0812">Transmembrane</keyword>
<evidence type="ECO:0000256" key="3">
    <source>
        <dbReference type="SAM" id="Phobius"/>
    </source>
</evidence>
<dbReference type="Proteomes" id="UP001304683">
    <property type="component" value="Chromosome"/>
</dbReference>
<accession>A0ABZ0QSB7</accession>
<dbReference type="InterPro" id="IPR010119">
    <property type="entry name" value="Gluconeogen_factor"/>
</dbReference>
<dbReference type="PANTHER" id="PTHR30135:SF3">
    <property type="entry name" value="GLUCONEOGENESIS FACTOR-RELATED"/>
    <property type="match status" value="1"/>
</dbReference>
<keyword evidence="1 2" id="KW-0963">Cytoplasm</keyword>
<evidence type="ECO:0000256" key="2">
    <source>
        <dbReference type="HAMAP-Rule" id="MF_00973"/>
    </source>
</evidence>
<proteinExistence type="inferred from homology"/>
<dbReference type="SUPFAM" id="SSF142338">
    <property type="entry name" value="CofD-like"/>
    <property type="match status" value="1"/>
</dbReference>
<comment type="subcellular location">
    <subcellularLocation>
        <location evidence="2">Cytoplasm</location>
    </subcellularLocation>
</comment>
<keyword evidence="3" id="KW-1133">Transmembrane helix</keyword>
<dbReference type="Pfam" id="PF01933">
    <property type="entry name" value="CofD"/>
    <property type="match status" value="1"/>
</dbReference>
<comment type="similarity">
    <text evidence="2">Belongs to the gluconeogenesis factor family.</text>
</comment>
<evidence type="ECO:0000313" key="4">
    <source>
        <dbReference type="EMBL" id="WPD19280.1"/>
    </source>
</evidence>
<evidence type="ECO:0000256" key="1">
    <source>
        <dbReference type="ARBA" id="ARBA00022490"/>
    </source>
</evidence>
<dbReference type="InterPro" id="IPR038136">
    <property type="entry name" value="CofD-like_dom_sf"/>
</dbReference>
<dbReference type="HAMAP" id="MF_00973">
    <property type="entry name" value="Gluconeogen_factor"/>
    <property type="match status" value="1"/>
</dbReference>
<dbReference type="NCBIfam" id="TIGR01826">
    <property type="entry name" value="CofD_related"/>
    <property type="match status" value="1"/>
</dbReference>
<dbReference type="PANTHER" id="PTHR30135">
    <property type="entry name" value="UNCHARACTERIZED PROTEIN YVCK-RELATED"/>
    <property type="match status" value="1"/>
</dbReference>
<dbReference type="EMBL" id="CP132508">
    <property type="protein sequence ID" value="WPD19280.1"/>
    <property type="molecule type" value="Genomic_DNA"/>
</dbReference>
<comment type="function">
    <text evidence="2">Required for morphogenesis under gluconeogenic growth conditions.</text>
</comment>